<dbReference type="EMBL" id="BAIV01000008">
    <property type="protein sequence ID" value="GAE83288.1"/>
    <property type="molecule type" value="Genomic_DNA"/>
</dbReference>
<dbReference type="AlphaFoldDB" id="W4URM6"/>
<evidence type="ECO:0000313" key="1">
    <source>
        <dbReference type="EMBL" id="GAE83288.1"/>
    </source>
</evidence>
<sequence>MRRCTFHTQGQLTLFQRCYSEQGIHDFAAGYCAPGPNAFVQCDSYESLGFSGSIDSWACGLLFDVVNIDGHNLSFMNLGQDKNGAGWNTANSLFWQCTAAEIDCYTPQPMHPTVPTDAGHSSPVMENGTNRITMCSLAVFSMLS</sequence>
<keyword evidence="2" id="KW-1185">Reference proteome</keyword>
<dbReference type="STRING" id="1445607.JCM10512_1551"/>
<comment type="caution">
    <text evidence="1">The sequence shown here is derived from an EMBL/GenBank/DDBJ whole genome shotgun (WGS) entry which is preliminary data.</text>
</comment>
<dbReference type="Proteomes" id="UP000019131">
    <property type="component" value="Unassembled WGS sequence"/>
</dbReference>
<accession>W4URM6</accession>
<protein>
    <submittedName>
        <fullName evidence="1">Uncharacterized protein</fullName>
    </submittedName>
</protein>
<reference evidence="1 2" key="1">
    <citation type="journal article" date="2014" name="Genome Announc.">
        <title>Draft Genome Sequence of Bacteroides reticulotermitis Strain JCM 10512T, Isolated from the Gut of a Termite.</title>
        <authorList>
            <person name="Yuki M."/>
            <person name="Oshima K."/>
            <person name="Suda W."/>
            <person name="Sakamoto M."/>
            <person name="Iida T."/>
            <person name="Hattori M."/>
            <person name="Ohkuma M."/>
        </authorList>
    </citation>
    <scope>NUCLEOTIDE SEQUENCE [LARGE SCALE GENOMIC DNA]</scope>
    <source>
        <strain evidence="1 2">JCM 10512</strain>
    </source>
</reference>
<proteinExistence type="predicted"/>
<evidence type="ECO:0000313" key="2">
    <source>
        <dbReference type="Proteomes" id="UP000019131"/>
    </source>
</evidence>
<gene>
    <name evidence="1" type="ORF">JCM10512_1551</name>
</gene>
<organism evidence="1 2">
    <name type="scientific">Bacteroides reticulotermitis JCM 10512</name>
    <dbReference type="NCBI Taxonomy" id="1445607"/>
    <lineage>
        <taxon>Bacteria</taxon>
        <taxon>Pseudomonadati</taxon>
        <taxon>Bacteroidota</taxon>
        <taxon>Bacteroidia</taxon>
        <taxon>Bacteroidales</taxon>
        <taxon>Bacteroidaceae</taxon>
        <taxon>Bacteroides</taxon>
    </lineage>
</organism>
<name>W4URM6_9BACE</name>